<dbReference type="Gene3D" id="1.10.287.110">
    <property type="entry name" value="DnaJ domain"/>
    <property type="match status" value="1"/>
</dbReference>
<evidence type="ECO:0000313" key="3">
    <source>
        <dbReference type="Proteomes" id="UP001319827"/>
    </source>
</evidence>
<proteinExistence type="predicted"/>
<organism evidence="2 3">
    <name type="scientific">Desulfuromonas versatilis</name>
    <dbReference type="NCBI Taxonomy" id="2802975"/>
    <lineage>
        <taxon>Bacteria</taxon>
        <taxon>Pseudomonadati</taxon>
        <taxon>Thermodesulfobacteriota</taxon>
        <taxon>Desulfuromonadia</taxon>
        <taxon>Desulfuromonadales</taxon>
        <taxon>Desulfuromonadaceae</taxon>
        <taxon>Desulfuromonas</taxon>
    </lineage>
</organism>
<name>A0ABM8HRC2_9BACT</name>
<dbReference type="Proteomes" id="UP001319827">
    <property type="component" value="Chromosome"/>
</dbReference>
<evidence type="ECO:0000256" key="1">
    <source>
        <dbReference type="SAM" id="MobiDB-lite"/>
    </source>
</evidence>
<accession>A0ABM8HRC2</accession>
<dbReference type="InterPro" id="IPR036869">
    <property type="entry name" value="J_dom_sf"/>
</dbReference>
<gene>
    <name evidence="2" type="ORF">DESUT3_05520</name>
</gene>
<feature type="region of interest" description="Disordered" evidence="1">
    <location>
        <begin position="88"/>
        <end position="120"/>
    </location>
</feature>
<sequence>MRTPIPENQAIEACRALFGEETRLTREFLRYLQPGGAKSAFRRLAKQTHPDLHPADDPATREQRAAAFRNILRAYELLNAFLQQRQTSPLRPAPTARQAPTPPAEPEPAPGQRRNAHFYSGPLPGRPLQIGIFLYYRGHIPYHALIEALVWQRRQRPPIGSLACRWGWLDEDAVRSVLATRPLVGRFGERAVQLGLLRSQQVQTLLSFQRSRQQKLGRYFVEQGYLSPLELDRLVAELQAHNWQFRSTAG</sequence>
<evidence type="ECO:0000313" key="2">
    <source>
        <dbReference type="EMBL" id="BCR03483.1"/>
    </source>
</evidence>
<dbReference type="RefSeq" id="WP_221250954.1">
    <property type="nucleotide sequence ID" value="NZ_AP024355.1"/>
</dbReference>
<dbReference type="EMBL" id="AP024355">
    <property type="protein sequence ID" value="BCR03483.1"/>
    <property type="molecule type" value="Genomic_DNA"/>
</dbReference>
<dbReference type="CDD" id="cd06257">
    <property type="entry name" value="DnaJ"/>
    <property type="match status" value="1"/>
</dbReference>
<reference evidence="2 3" key="1">
    <citation type="journal article" date="2016" name="C (Basel)">
        <title>Selective Growth of and Electricity Production by Marine Exoelectrogenic Bacteria in Self-Aggregated Hydrogel of Microbially Reduced Graphene Oxide.</title>
        <authorList>
            <person name="Yoshida N."/>
            <person name="Goto Y."/>
            <person name="Miyata Y."/>
        </authorList>
    </citation>
    <scope>NUCLEOTIDE SEQUENCE [LARGE SCALE GENOMIC DNA]</scope>
    <source>
        <strain evidence="2 3">NIT-T3</strain>
    </source>
</reference>
<dbReference type="SUPFAM" id="SSF46565">
    <property type="entry name" value="Chaperone J-domain"/>
    <property type="match status" value="1"/>
</dbReference>
<feature type="compositionally biased region" description="Low complexity" evidence="1">
    <location>
        <begin position="89"/>
        <end position="99"/>
    </location>
</feature>
<keyword evidence="3" id="KW-1185">Reference proteome</keyword>
<dbReference type="InterPro" id="IPR037257">
    <property type="entry name" value="T2SS_E_N_sf"/>
</dbReference>
<protein>
    <recommendedName>
        <fullName evidence="4">J domain-containing protein</fullName>
    </recommendedName>
</protein>
<evidence type="ECO:0008006" key="4">
    <source>
        <dbReference type="Google" id="ProtNLM"/>
    </source>
</evidence>
<reference evidence="2 3" key="2">
    <citation type="journal article" date="2021" name="Int. J. Syst. Evol. Microbiol.">
        <title>Isolation and Polyphasic Characterization of Desulfuromonas versatilis sp. Nov., an Electrogenic Bacteria Capable of Versatile Metabolism Isolated from a Graphene Oxide-Reducing Enrichment Culture.</title>
        <authorList>
            <person name="Xie L."/>
            <person name="Yoshida N."/>
            <person name="Ishii S."/>
            <person name="Meng L."/>
        </authorList>
    </citation>
    <scope>NUCLEOTIDE SEQUENCE [LARGE SCALE GENOMIC DNA]</scope>
    <source>
        <strain evidence="2 3">NIT-T3</strain>
    </source>
</reference>
<feature type="compositionally biased region" description="Pro residues" evidence="1">
    <location>
        <begin position="100"/>
        <end position="109"/>
    </location>
</feature>
<dbReference type="InterPro" id="IPR001623">
    <property type="entry name" value="DnaJ_domain"/>
</dbReference>
<dbReference type="SUPFAM" id="SSF160246">
    <property type="entry name" value="EspE N-terminal domain-like"/>
    <property type="match status" value="1"/>
</dbReference>